<comment type="caution">
    <text evidence="6">The sequence shown here is derived from an EMBL/GenBank/DDBJ whole genome shotgun (WGS) entry which is preliminary data.</text>
</comment>
<protein>
    <recommendedName>
        <fullName evidence="5">ENTH domain-containing protein</fullName>
    </recommendedName>
</protein>
<feature type="domain" description="ENTH" evidence="5">
    <location>
        <begin position="27"/>
        <end position="64"/>
    </location>
</feature>
<dbReference type="InterPro" id="IPR013809">
    <property type="entry name" value="ENTH"/>
</dbReference>
<dbReference type="GO" id="GO:0030136">
    <property type="term" value="C:clathrin-coated vesicle"/>
    <property type="evidence" value="ECO:0007669"/>
    <property type="project" value="UniProtKB-SubCell"/>
</dbReference>
<dbReference type="GO" id="GO:0048268">
    <property type="term" value="P:clathrin coat assembly"/>
    <property type="evidence" value="ECO:0007669"/>
    <property type="project" value="InterPro"/>
</dbReference>
<dbReference type="AlphaFoldDB" id="A0AAD5C5S1"/>
<dbReference type="GO" id="GO:0005905">
    <property type="term" value="C:clathrin-coated pit"/>
    <property type="evidence" value="ECO:0007669"/>
    <property type="project" value="TreeGrafter"/>
</dbReference>
<dbReference type="PANTHER" id="PTHR22951">
    <property type="entry name" value="CLATHRIN ASSEMBLY PROTEIN"/>
    <property type="match status" value="1"/>
</dbReference>
<dbReference type="GO" id="GO:0005546">
    <property type="term" value="F:phosphatidylinositol-4,5-bisphosphate binding"/>
    <property type="evidence" value="ECO:0007669"/>
    <property type="project" value="TreeGrafter"/>
</dbReference>
<evidence type="ECO:0000256" key="3">
    <source>
        <dbReference type="ARBA" id="ARBA00023034"/>
    </source>
</evidence>
<dbReference type="PANTHER" id="PTHR22951:SF32">
    <property type="entry name" value="OS06G0175500 PROTEIN"/>
    <property type="match status" value="1"/>
</dbReference>
<keyword evidence="4" id="KW-0968">Cytoplasmic vesicle</keyword>
<keyword evidence="3" id="KW-0333">Golgi apparatus</keyword>
<dbReference type="GO" id="GO:0005794">
    <property type="term" value="C:Golgi apparatus"/>
    <property type="evidence" value="ECO:0007669"/>
    <property type="project" value="UniProtKB-SubCell"/>
</dbReference>
<proteinExistence type="predicted"/>
<dbReference type="GO" id="GO:0006900">
    <property type="term" value="P:vesicle budding from membrane"/>
    <property type="evidence" value="ECO:0007669"/>
    <property type="project" value="TreeGrafter"/>
</dbReference>
<dbReference type="GO" id="GO:0032050">
    <property type="term" value="F:clathrin heavy chain binding"/>
    <property type="evidence" value="ECO:0007669"/>
    <property type="project" value="TreeGrafter"/>
</dbReference>
<dbReference type="InterPro" id="IPR008942">
    <property type="entry name" value="ENTH_VHS"/>
</dbReference>
<evidence type="ECO:0000256" key="4">
    <source>
        <dbReference type="ARBA" id="ARBA00023329"/>
    </source>
</evidence>
<comment type="subcellular location">
    <subcellularLocation>
        <location evidence="1">Cytoplasmic vesicle</location>
        <location evidence="1">Clathrin-coated vesicle</location>
    </subcellularLocation>
    <subcellularLocation>
        <location evidence="2">Golgi apparatus</location>
    </subcellularLocation>
</comment>
<accession>A0AAD5C5S1</accession>
<dbReference type="InterPro" id="IPR011417">
    <property type="entry name" value="ANTH_dom"/>
</dbReference>
<dbReference type="GO" id="GO:0005545">
    <property type="term" value="F:1-phosphatidylinositol binding"/>
    <property type="evidence" value="ECO:0007669"/>
    <property type="project" value="TreeGrafter"/>
</dbReference>
<dbReference type="EMBL" id="JAMZMK010009439">
    <property type="protein sequence ID" value="KAI7735737.1"/>
    <property type="molecule type" value="Genomic_DNA"/>
</dbReference>
<dbReference type="Proteomes" id="UP001206925">
    <property type="component" value="Unassembled WGS sequence"/>
</dbReference>
<organism evidence="6 7">
    <name type="scientific">Ambrosia artemisiifolia</name>
    <name type="common">Common ragweed</name>
    <dbReference type="NCBI Taxonomy" id="4212"/>
    <lineage>
        <taxon>Eukaryota</taxon>
        <taxon>Viridiplantae</taxon>
        <taxon>Streptophyta</taxon>
        <taxon>Embryophyta</taxon>
        <taxon>Tracheophyta</taxon>
        <taxon>Spermatophyta</taxon>
        <taxon>Magnoliopsida</taxon>
        <taxon>eudicotyledons</taxon>
        <taxon>Gunneridae</taxon>
        <taxon>Pentapetalae</taxon>
        <taxon>asterids</taxon>
        <taxon>campanulids</taxon>
        <taxon>Asterales</taxon>
        <taxon>Asteraceae</taxon>
        <taxon>Asteroideae</taxon>
        <taxon>Heliantheae alliance</taxon>
        <taxon>Heliantheae</taxon>
        <taxon>Ambrosia</taxon>
    </lineage>
</organism>
<dbReference type="Pfam" id="PF07651">
    <property type="entry name" value="ANTH"/>
    <property type="match status" value="1"/>
</dbReference>
<dbReference type="GO" id="GO:0072583">
    <property type="term" value="P:clathrin-dependent endocytosis"/>
    <property type="evidence" value="ECO:0007669"/>
    <property type="project" value="InterPro"/>
</dbReference>
<evidence type="ECO:0000256" key="2">
    <source>
        <dbReference type="ARBA" id="ARBA00004555"/>
    </source>
</evidence>
<name>A0AAD5C5S1_AMBAR</name>
<keyword evidence="7" id="KW-1185">Reference proteome</keyword>
<gene>
    <name evidence="6" type="ORF">M8C21_015394</name>
</gene>
<dbReference type="PROSITE" id="PS50942">
    <property type="entry name" value="ENTH"/>
    <property type="match status" value="1"/>
</dbReference>
<dbReference type="Gene3D" id="1.25.40.90">
    <property type="match status" value="1"/>
</dbReference>
<evidence type="ECO:0000313" key="7">
    <source>
        <dbReference type="Proteomes" id="UP001206925"/>
    </source>
</evidence>
<reference evidence="6" key="1">
    <citation type="submission" date="2022-06" db="EMBL/GenBank/DDBJ databases">
        <title>Uncovering the hologenomic basis of an extraordinary plant invasion.</title>
        <authorList>
            <person name="Bieker V.C."/>
            <person name="Martin M.D."/>
            <person name="Gilbert T."/>
            <person name="Hodgins K."/>
            <person name="Battlay P."/>
            <person name="Petersen B."/>
            <person name="Wilson J."/>
        </authorList>
    </citation>
    <scope>NUCLEOTIDE SEQUENCE</scope>
    <source>
        <strain evidence="6">AA19_3_7</strain>
        <tissue evidence="6">Leaf</tissue>
    </source>
</reference>
<sequence length="64" mass="6969">MSGGGSQSSLRKALGAIKDSTTVNIAKVSSDYKELDINIVKATNHVERPAKEKHIRGEYIVIEN</sequence>
<dbReference type="GO" id="GO:0000149">
    <property type="term" value="F:SNARE binding"/>
    <property type="evidence" value="ECO:0007669"/>
    <property type="project" value="TreeGrafter"/>
</dbReference>
<evidence type="ECO:0000256" key="1">
    <source>
        <dbReference type="ARBA" id="ARBA00004132"/>
    </source>
</evidence>
<evidence type="ECO:0000313" key="6">
    <source>
        <dbReference type="EMBL" id="KAI7735737.1"/>
    </source>
</evidence>
<dbReference type="InterPro" id="IPR045192">
    <property type="entry name" value="AP180-like"/>
</dbReference>
<evidence type="ECO:0000259" key="5">
    <source>
        <dbReference type="PROSITE" id="PS50942"/>
    </source>
</evidence>